<dbReference type="Proteomes" id="UP001296873">
    <property type="component" value="Unassembled WGS sequence"/>
</dbReference>
<protein>
    <recommendedName>
        <fullName evidence="3">Helix-turn-helix domain-containing protein</fullName>
    </recommendedName>
</protein>
<proteinExistence type="predicted"/>
<name>A0ABS1DIB1_9PROT</name>
<comment type="caution">
    <text evidence="1">The sequence shown here is derived from an EMBL/GenBank/DDBJ whole genome shotgun (WGS) entry which is preliminary data.</text>
</comment>
<dbReference type="InterPro" id="IPR045591">
    <property type="entry name" value="DUF6462"/>
</dbReference>
<evidence type="ECO:0008006" key="3">
    <source>
        <dbReference type="Google" id="ProtNLM"/>
    </source>
</evidence>
<keyword evidence="2" id="KW-1185">Reference proteome</keyword>
<reference evidence="1 2" key="1">
    <citation type="journal article" date="2020" name="Microorganisms">
        <title>Osmotic Adaptation and Compatible Solute Biosynthesis of Phototrophic Bacteria as Revealed from Genome Analyses.</title>
        <authorList>
            <person name="Imhoff J.F."/>
            <person name="Rahn T."/>
            <person name="Kunzel S."/>
            <person name="Keller A."/>
            <person name="Neulinger S.C."/>
        </authorList>
    </citation>
    <scope>NUCLEOTIDE SEQUENCE [LARGE SCALE GENOMIC DNA]</scope>
    <source>
        <strain evidence="1 2">DSM 9895</strain>
    </source>
</reference>
<evidence type="ECO:0000313" key="1">
    <source>
        <dbReference type="EMBL" id="MBK1670018.1"/>
    </source>
</evidence>
<organism evidence="1 2">
    <name type="scientific">Rhodovibrio sodomensis</name>
    <dbReference type="NCBI Taxonomy" id="1088"/>
    <lineage>
        <taxon>Bacteria</taxon>
        <taxon>Pseudomonadati</taxon>
        <taxon>Pseudomonadota</taxon>
        <taxon>Alphaproteobacteria</taxon>
        <taxon>Rhodospirillales</taxon>
        <taxon>Rhodovibrionaceae</taxon>
        <taxon>Rhodovibrio</taxon>
    </lineage>
</organism>
<gene>
    <name evidence="1" type="ORF">CKO28_18450</name>
</gene>
<dbReference type="RefSeq" id="WP_200342360.1">
    <property type="nucleotide sequence ID" value="NZ_NRRL01000071.1"/>
</dbReference>
<dbReference type="Pfam" id="PF20063">
    <property type="entry name" value="DUF6462"/>
    <property type="match status" value="1"/>
</dbReference>
<sequence>MNNQQNASPKRIVRATQVPETPGYNWLSMSALRHLIHEARPRVNSRGETIPGNGLEEAGAVVRVGRRVLIDLDQLDAWIERHRGLKNDNNKAG</sequence>
<dbReference type="EMBL" id="NRRL01000071">
    <property type="protein sequence ID" value="MBK1670018.1"/>
    <property type="molecule type" value="Genomic_DNA"/>
</dbReference>
<evidence type="ECO:0000313" key="2">
    <source>
        <dbReference type="Proteomes" id="UP001296873"/>
    </source>
</evidence>
<accession>A0ABS1DIB1</accession>